<keyword evidence="2" id="KW-0472">Membrane</keyword>
<proteinExistence type="predicted"/>
<evidence type="ECO:0000313" key="3">
    <source>
        <dbReference type="EMBL" id="MFC6061857.1"/>
    </source>
</evidence>
<evidence type="ECO:0000256" key="1">
    <source>
        <dbReference type="SAM" id="MobiDB-lite"/>
    </source>
</evidence>
<evidence type="ECO:0000256" key="2">
    <source>
        <dbReference type="SAM" id="Phobius"/>
    </source>
</evidence>
<sequence length="327" mass="33740">MSYNQPPPGPYGQPQQPGPYGQPQPPQGPQPGYGYPQQGAPVPPQQGYGGQPQAPYGQPPQAPQQQPYGQQAPYGQPQAPYGQQQAPYGQQQPGQFPQQAAYGQQPQYGQVPPQPDGGSGSGKGKKIALIVGAVVVVAAIAGGAIAVFGGGGGLENDGPHKLTTPGTAAGYKLVPGSGRTSAGADGMSKNLPMTDPTSVQGVYAPGLEPKNGLVLQGSYGTMKDPGTALDAFFLYMQKQATKDGSDAELVGTPEEFTPEGGEGALVKCQTAKAKEPKPGEVSEVPICAWADYSTFGVVMPGEKNTARDLESAADLLGKVRKDIRVKK</sequence>
<feature type="compositionally biased region" description="Low complexity" evidence="1">
    <location>
        <begin position="63"/>
        <end position="111"/>
    </location>
</feature>
<accession>A0ABW1MFS7</accession>
<gene>
    <name evidence="3" type="ORF">ACFP4F_04790</name>
</gene>
<keyword evidence="2" id="KW-1133">Transmembrane helix</keyword>
<name>A0ABW1MFS7_9ACTN</name>
<feature type="transmembrane region" description="Helical" evidence="2">
    <location>
        <begin position="127"/>
        <end position="149"/>
    </location>
</feature>
<keyword evidence="4" id="KW-1185">Reference proteome</keyword>
<feature type="region of interest" description="Disordered" evidence="1">
    <location>
        <begin position="1"/>
        <end position="124"/>
    </location>
</feature>
<dbReference type="RefSeq" id="WP_031062217.1">
    <property type="nucleotide sequence ID" value="NZ_JBHSPX010000002.1"/>
</dbReference>
<protein>
    <submittedName>
        <fullName evidence="3">Uncharacterized protein</fullName>
    </submittedName>
</protein>
<keyword evidence="2" id="KW-0812">Transmembrane</keyword>
<dbReference type="Proteomes" id="UP001596139">
    <property type="component" value="Unassembled WGS sequence"/>
</dbReference>
<feature type="compositionally biased region" description="Pro residues" evidence="1">
    <location>
        <begin position="1"/>
        <end position="29"/>
    </location>
</feature>
<organism evidence="3 4">
    <name type="scientific">Streptomyces ochraceiscleroticus</name>
    <dbReference type="NCBI Taxonomy" id="47761"/>
    <lineage>
        <taxon>Bacteria</taxon>
        <taxon>Bacillati</taxon>
        <taxon>Actinomycetota</taxon>
        <taxon>Actinomycetes</taxon>
        <taxon>Kitasatosporales</taxon>
        <taxon>Streptomycetaceae</taxon>
        <taxon>Streptomyces</taxon>
    </lineage>
</organism>
<reference evidence="4" key="1">
    <citation type="journal article" date="2019" name="Int. J. Syst. Evol. Microbiol.">
        <title>The Global Catalogue of Microorganisms (GCM) 10K type strain sequencing project: providing services to taxonomists for standard genome sequencing and annotation.</title>
        <authorList>
            <consortium name="The Broad Institute Genomics Platform"/>
            <consortium name="The Broad Institute Genome Sequencing Center for Infectious Disease"/>
            <person name="Wu L."/>
            <person name="Ma J."/>
        </authorList>
    </citation>
    <scope>NUCLEOTIDE SEQUENCE [LARGE SCALE GENOMIC DNA]</scope>
    <source>
        <strain evidence="4">CGMCC 1.15180</strain>
    </source>
</reference>
<evidence type="ECO:0000313" key="4">
    <source>
        <dbReference type="Proteomes" id="UP001596139"/>
    </source>
</evidence>
<comment type="caution">
    <text evidence="3">The sequence shown here is derived from an EMBL/GenBank/DDBJ whole genome shotgun (WGS) entry which is preliminary data.</text>
</comment>
<dbReference type="EMBL" id="JBHSPX010000002">
    <property type="protein sequence ID" value="MFC6061857.1"/>
    <property type="molecule type" value="Genomic_DNA"/>
</dbReference>
<feature type="compositionally biased region" description="Low complexity" evidence="1">
    <location>
        <begin position="30"/>
        <end position="40"/>
    </location>
</feature>